<accession>A0A6C0LE54</accession>
<name>A0A6C0LE54_9ZZZZ</name>
<reference evidence="1" key="1">
    <citation type="journal article" date="2020" name="Nature">
        <title>Giant virus diversity and host interactions through global metagenomics.</title>
        <authorList>
            <person name="Schulz F."/>
            <person name="Roux S."/>
            <person name="Paez-Espino D."/>
            <person name="Jungbluth S."/>
            <person name="Walsh D.A."/>
            <person name="Denef V.J."/>
            <person name="McMahon K.D."/>
            <person name="Konstantinidis K.T."/>
            <person name="Eloe-Fadrosh E.A."/>
            <person name="Kyrpides N.C."/>
            <person name="Woyke T."/>
        </authorList>
    </citation>
    <scope>NUCLEOTIDE SEQUENCE</scope>
    <source>
        <strain evidence="1">GVMAG-M-3300027791-30</strain>
    </source>
</reference>
<dbReference type="AlphaFoldDB" id="A0A6C0LE54"/>
<protein>
    <submittedName>
        <fullName evidence="1">Uncharacterized protein</fullName>
    </submittedName>
</protein>
<organism evidence="1">
    <name type="scientific">viral metagenome</name>
    <dbReference type="NCBI Taxonomy" id="1070528"/>
    <lineage>
        <taxon>unclassified sequences</taxon>
        <taxon>metagenomes</taxon>
        <taxon>organismal metagenomes</taxon>
    </lineage>
</organism>
<sequence length="48" mass="5857">MDWGFNTPNFYVLNVIIILEFQNIKIQSYSFISYTLKILKKIYTFIFK</sequence>
<proteinExistence type="predicted"/>
<dbReference type="EMBL" id="MN740474">
    <property type="protein sequence ID" value="QHU28853.1"/>
    <property type="molecule type" value="Genomic_DNA"/>
</dbReference>
<evidence type="ECO:0000313" key="1">
    <source>
        <dbReference type="EMBL" id="QHU28853.1"/>
    </source>
</evidence>